<dbReference type="Gene3D" id="1.20.1280.170">
    <property type="entry name" value="Exocyst complex component Exo70"/>
    <property type="match status" value="1"/>
</dbReference>
<keyword evidence="3" id="KW-0268">Exocytosis</keyword>
<dbReference type="InterPro" id="IPR046364">
    <property type="entry name" value="Exo70_C"/>
</dbReference>
<dbReference type="Pfam" id="PF03081">
    <property type="entry name" value="Exo70_C"/>
    <property type="match status" value="1"/>
</dbReference>
<evidence type="ECO:0000256" key="1">
    <source>
        <dbReference type="ARBA" id="ARBA00006756"/>
    </source>
</evidence>
<comment type="caution">
    <text evidence="5">The sequence shown here is derived from an EMBL/GenBank/DDBJ whole genome shotgun (WGS) entry which is preliminary data.</text>
</comment>
<keyword evidence="6" id="KW-1185">Reference proteome</keyword>
<comment type="similarity">
    <text evidence="1 3">Belongs to the EXO70 family.</text>
</comment>
<dbReference type="AlphaFoldDB" id="A0A2U1KG27"/>
<evidence type="ECO:0000259" key="4">
    <source>
        <dbReference type="Pfam" id="PF03081"/>
    </source>
</evidence>
<organism evidence="5 6">
    <name type="scientific">Artemisia annua</name>
    <name type="common">Sweet wormwood</name>
    <dbReference type="NCBI Taxonomy" id="35608"/>
    <lineage>
        <taxon>Eukaryota</taxon>
        <taxon>Viridiplantae</taxon>
        <taxon>Streptophyta</taxon>
        <taxon>Embryophyta</taxon>
        <taxon>Tracheophyta</taxon>
        <taxon>Spermatophyta</taxon>
        <taxon>Magnoliopsida</taxon>
        <taxon>eudicotyledons</taxon>
        <taxon>Gunneridae</taxon>
        <taxon>Pentapetalae</taxon>
        <taxon>asterids</taxon>
        <taxon>campanulids</taxon>
        <taxon>Asterales</taxon>
        <taxon>Asteraceae</taxon>
        <taxon>Asteroideae</taxon>
        <taxon>Anthemideae</taxon>
        <taxon>Artemisiinae</taxon>
        <taxon>Artemisia</taxon>
    </lineage>
</organism>
<evidence type="ECO:0000313" key="5">
    <source>
        <dbReference type="EMBL" id="PWA35740.1"/>
    </source>
</evidence>
<dbReference type="PANTHER" id="PTHR12542">
    <property type="entry name" value="EXOCYST COMPLEX PROTEIN EXO70"/>
    <property type="match status" value="1"/>
</dbReference>
<name>A0A2U1KG27_ARTAN</name>
<dbReference type="GO" id="GO:0005546">
    <property type="term" value="F:phosphatidylinositol-4,5-bisphosphate binding"/>
    <property type="evidence" value="ECO:0007669"/>
    <property type="project" value="InterPro"/>
</dbReference>
<evidence type="ECO:0000313" key="6">
    <source>
        <dbReference type="Proteomes" id="UP000245207"/>
    </source>
</evidence>
<dbReference type="InterPro" id="IPR004140">
    <property type="entry name" value="Exo70"/>
</dbReference>
<dbReference type="OrthoDB" id="1922221at2759"/>
<reference evidence="5 6" key="1">
    <citation type="journal article" date="2018" name="Mol. Plant">
        <title>The genome of Artemisia annua provides insight into the evolution of Asteraceae family and artemisinin biosynthesis.</title>
        <authorList>
            <person name="Shen Q."/>
            <person name="Zhang L."/>
            <person name="Liao Z."/>
            <person name="Wang S."/>
            <person name="Yan T."/>
            <person name="Shi P."/>
            <person name="Liu M."/>
            <person name="Fu X."/>
            <person name="Pan Q."/>
            <person name="Wang Y."/>
            <person name="Lv Z."/>
            <person name="Lu X."/>
            <person name="Zhang F."/>
            <person name="Jiang W."/>
            <person name="Ma Y."/>
            <person name="Chen M."/>
            <person name="Hao X."/>
            <person name="Li L."/>
            <person name="Tang Y."/>
            <person name="Lv G."/>
            <person name="Zhou Y."/>
            <person name="Sun X."/>
            <person name="Brodelius P.E."/>
            <person name="Rose J.K.C."/>
            <person name="Tang K."/>
        </authorList>
    </citation>
    <scope>NUCLEOTIDE SEQUENCE [LARGE SCALE GENOMIC DNA]</scope>
    <source>
        <strain evidence="6">cv. Huhao1</strain>
        <tissue evidence="5">Leaf</tissue>
    </source>
</reference>
<keyword evidence="3" id="KW-0653">Protein transport</keyword>
<dbReference type="PANTHER" id="PTHR12542:SF17">
    <property type="entry name" value="EXOCYST SUBUNIT EXO70 FAMILY PROTEIN"/>
    <property type="match status" value="1"/>
</dbReference>
<dbReference type="GO" id="GO:0015031">
    <property type="term" value="P:protein transport"/>
    <property type="evidence" value="ECO:0007669"/>
    <property type="project" value="UniProtKB-KW"/>
</dbReference>
<comment type="function">
    <text evidence="3">Component of the exocyst complex.</text>
</comment>
<dbReference type="InterPro" id="IPR016159">
    <property type="entry name" value="Cullin_repeat-like_dom_sf"/>
</dbReference>
<evidence type="ECO:0000256" key="3">
    <source>
        <dbReference type="RuleBase" id="RU365026"/>
    </source>
</evidence>
<sequence length="211" mass="24082">MNYLVFLSDYSISLSDILADWPHQVQSPLPESYFSSDNMDESSSISARFAWLVLVLLCKIDTGAELYKDVNSSNLRDLMGDNWLVKHGQKVNQYAGNYERMLWGKVISSLPENPIADGLTTEVARNSFRRFNLEFNEAYQKQSSWVISDTKIRDQIKISVAKKILPVYKMFYERYREVFQGADSVVRFAPDDLGNYLSDLFHGTGATGSTM</sequence>
<evidence type="ECO:0000256" key="2">
    <source>
        <dbReference type="ARBA" id="ARBA00022448"/>
    </source>
</evidence>
<accession>A0A2U1KG27</accession>
<dbReference type="EMBL" id="PKPP01019453">
    <property type="protein sequence ID" value="PWA35740.1"/>
    <property type="molecule type" value="Genomic_DNA"/>
</dbReference>
<proteinExistence type="inferred from homology"/>
<dbReference type="GO" id="GO:0006887">
    <property type="term" value="P:exocytosis"/>
    <property type="evidence" value="ECO:0007669"/>
    <property type="project" value="UniProtKB-KW"/>
</dbReference>
<dbReference type="SUPFAM" id="SSF74788">
    <property type="entry name" value="Cullin repeat-like"/>
    <property type="match status" value="1"/>
</dbReference>
<protein>
    <recommendedName>
        <fullName evidence="3">Exocyst subunit Exo70 family protein</fullName>
    </recommendedName>
</protein>
<gene>
    <name evidence="5" type="ORF">CTI12_AA606670</name>
</gene>
<feature type="domain" description="Exocyst complex subunit Exo70 C-terminal" evidence="4">
    <location>
        <begin position="69"/>
        <end position="199"/>
    </location>
</feature>
<dbReference type="GO" id="GO:0000145">
    <property type="term" value="C:exocyst"/>
    <property type="evidence" value="ECO:0007669"/>
    <property type="project" value="InterPro"/>
</dbReference>
<dbReference type="STRING" id="35608.A0A2U1KG27"/>
<dbReference type="Proteomes" id="UP000245207">
    <property type="component" value="Unassembled WGS sequence"/>
</dbReference>
<keyword evidence="2 3" id="KW-0813">Transport</keyword>